<sequence length="94" mass="10389">MENGRRKAQALIREFKDSLLLLIFNLLYFPGLDSQISNNALKRKKGKRNGKASYICAMSENLVILDYDYHMGGGGKGKYEAGSSGSKDPEKQSG</sequence>
<gene>
    <name evidence="1" type="ORF">AAHA92_18405</name>
</gene>
<name>A0ABD1H208_SALDI</name>
<reference evidence="1 2" key="1">
    <citation type="submission" date="2024-06" db="EMBL/GenBank/DDBJ databases">
        <title>A chromosome level genome sequence of Diviner's sage (Salvia divinorum).</title>
        <authorList>
            <person name="Ford S.A."/>
            <person name="Ro D.-K."/>
            <person name="Ness R.W."/>
            <person name="Phillips M.A."/>
        </authorList>
    </citation>
    <scope>NUCLEOTIDE SEQUENCE [LARGE SCALE GENOMIC DNA]</scope>
    <source>
        <strain evidence="1">SAF-2024a</strain>
        <tissue evidence="1">Leaf</tissue>
    </source>
</reference>
<organism evidence="1 2">
    <name type="scientific">Salvia divinorum</name>
    <name type="common">Maria pastora</name>
    <name type="synonym">Diviner's sage</name>
    <dbReference type="NCBI Taxonomy" id="28513"/>
    <lineage>
        <taxon>Eukaryota</taxon>
        <taxon>Viridiplantae</taxon>
        <taxon>Streptophyta</taxon>
        <taxon>Embryophyta</taxon>
        <taxon>Tracheophyta</taxon>
        <taxon>Spermatophyta</taxon>
        <taxon>Magnoliopsida</taxon>
        <taxon>eudicotyledons</taxon>
        <taxon>Gunneridae</taxon>
        <taxon>Pentapetalae</taxon>
        <taxon>asterids</taxon>
        <taxon>lamiids</taxon>
        <taxon>Lamiales</taxon>
        <taxon>Lamiaceae</taxon>
        <taxon>Nepetoideae</taxon>
        <taxon>Mentheae</taxon>
        <taxon>Salviinae</taxon>
        <taxon>Salvia</taxon>
        <taxon>Salvia subgen. Calosphace</taxon>
    </lineage>
</organism>
<dbReference type="AlphaFoldDB" id="A0ABD1H208"/>
<evidence type="ECO:0000313" key="2">
    <source>
        <dbReference type="Proteomes" id="UP001567538"/>
    </source>
</evidence>
<dbReference type="Proteomes" id="UP001567538">
    <property type="component" value="Unassembled WGS sequence"/>
</dbReference>
<evidence type="ECO:0000313" key="1">
    <source>
        <dbReference type="EMBL" id="KAL1550444.1"/>
    </source>
</evidence>
<keyword evidence="2" id="KW-1185">Reference proteome</keyword>
<comment type="caution">
    <text evidence="1">The sequence shown here is derived from an EMBL/GenBank/DDBJ whole genome shotgun (WGS) entry which is preliminary data.</text>
</comment>
<dbReference type="EMBL" id="JBEAFC010000007">
    <property type="protein sequence ID" value="KAL1550444.1"/>
    <property type="molecule type" value="Genomic_DNA"/>
</dbReference>
<protein>
    <submittedName>
        <fullName evidence="1">Uncharacterized protein</fullName>
    </submittedName>
</protein>
<accession>A0ABD1H208</accession>
<proteinExistence type="predicted"/>